<proteinExistence type="inferred from homology"/>
<evidence type="ECO:0000259" key="5">
    <source>
        <dbReference type="SMART" id="SM00852"/>
    </source>
</evidence>
<comment type="catalytic activity">
    <reaction evidence="3">
        <text>adenylyl-molybdopterin + molybdate = Mo-molybdopterin + AMP + H(+)</text>
        <dbReference type="Rhea" id="RHEA:35047"/>
        <dbReference type="ChEBI" id="CHEBI:15378"/>
        <dbReference type="ChEBI" id="CHEBI:36264"/>
        <dbReference type="ChEBI" id="CHEBI:62727"/>
        <dbReference type="ChEBI" id="CHEBI:71302"/>
        <dbReference type="ChEBI" id="CHEBI:456215"/>
        <dbReference type="EC" id="2.10.1.1"/>
    </reaction>
</comment>
<dbReference type="InterPro" id="IPR001453">
    <property type="entry name" value="MoaB/Mog_dom"/>
</dbReference>
<dbReference type="PANTHER" id="PTHR10192:SF5">
    <property type="entry name" value="GEPHYRIN"/>
    <property type="match status" value="1"/>
</dbReference>
<dbReference type="Pfam" id="PF03453">
    <property type="entry name" value="MoeA_N"/>
    <property type="match status" value="1"/>
</dbReference>
<dbReference type="Gene3D" id="2.40.340.10">
    <property type="entry name" value="MoeA, C-terminal, domain IV"/>
    <property type="match status" value="1"/>
</dbReference>
<organism evidence="7 8">
    <name type="scientific">Campylobacter californiensis</name>
    <dbReference type="NCBI Taxonomy" id="1032243"/>
    <lineage>
        <taxon>Bacteria</taxon>
        <taxon>Pseudomonadati</taxon>
        <taxon>Campylobacterota</taxon>
        <taxon>Epsilonproteobacteria</taxon>
        <taxon>Campylobacterales</taxon>
        <taxon>Campylobacteraceae</taxon>
        <taxon>Campylobacter</taxon>
    </lineage>
</organism>
<reference evidence="7 8" key="1">
    <citation type="submission" date="2015-08" db="EMBL/GenBank/DDBJ databases">
        <title>Comparative genomics of the Campylobacter concisus group.</title>
        <authorList>
            <person name="Yee E."/>
            <person name="Chapman M.H."/>
            <person name="Huynh S."/>
            <person name="Bono J.L."/>
            <person name="On S.L."/>
            <person name="St Leger J."/>
            <person name="Foster G."/>
            <person name="Parker C.T."/>
            <person name="Miller W.G."/>
        </authorList>
    </citation>
    <scope>NUCLEOTIDE SEQUENCE [LARGE SCALE GENOMIC DNA]</scope>
    <source>
        <strain evidence="7 8">RM9337</strain>
    </source>
</reference>
<dbReference type="GO" id="GO:0061599">
    <property type="term" value="F:molybdopterin molybdotransferase activity"/>
    <property type="evidence" value="ECO:0007669"/>
    <property type="project" value="UniProtKB-UniRule"/>
</dbReference>
<comment type="cofactor">
    <cofactor evidence="4">
        <name>Mg(2+)</name>
        <dbReference type="ChEBI" id="CHEBI:18420"/>
    </cofactor>
</comment>
<comment type="caution">
    <text evidence="7">The sequence shown here is derived from an EMBL/GenBank/DDBJ whole genome shotgun (WGS) entry which is preliminary data.</text>
</comment>
<dbReference type="InterPro" id="IPR036688">
    <property type="entry name" value="MoeA_C_domain_IV_sf"/>
</dbReference>
<dbReference type="Proteomes" id="UP000650616">
    <property type="component" value="Unassembled WGS sequence"/>
</dbReference>
<sequence>MEVFEAIDEIFRNFNPPYSLEILPINEACGRILSKDVVAVKNLPCFDNSALDGYAVKFEDKDKPFVLIDSVLAGDKRTTKINQNECIKIMTGAKMPLGADTVMRLEECIVDKNLIHAPNNLKKGDAYRFAAEEVKIGEILLKKGEKLNARAVMMLAAQGISFVEVFALPRIGIYSSGDEIVEPWQNADDDQIYNANAVGIGAILTLNGFQSSYLGIIKDSFEATVTALNQSNKFDVIICSGGASKGEADFMKKALEAIGFNELFNKVNMRPGAPFKAYEKDGKMVFVLPGNPMAAYLCANLFILPLLLSQRLKFEKVTLKENIKIKPGRANIVLGSVDNFEFHVTNENRYGSGMIKPLLKSNAIYISNPSESEILANSDIFITRIS</sequence>
<dbReference type="RefSeq" id="WP_169971711.1">
    <property type="nucleotide sequence ID" value="NZ_CP012545.1"/>
</dbReference>
<dbReference type="SUPFAM" id="SSF63882">
    <property type="entry name" value="MoeA N-terminal region -like"/>
    <property type="match status" value="1"/>
</dbReference>
<protein>
    <recommendedName>
        <fullName evidence="4">Molybdopterin molybdenumtransferase</fullName>
        <ecNumber evidence="4">2.10.1.1</ecNumber>
    </recommendedName>
</protein>
<dbReference type="Pfam" id="PF00994">
    <property type="entry name" value="MoCF_biosynth"/>
    <property type="match status" value="1"/>
</dbReference>
<dbReference type="SMART" id="SM00852">
    <property type="entry name" value="MoCF_biosynth"/>
    <property type="match status" value="1"/>
</dbReference>
<dbReference type="NCBIfam" id="TIGR00177">
    <property type="entry name" value="molyb_syn"/>
    <property type="match status" value="1"/>
</dbReference>
<keyword evidence="4" id="KW-0479">Metal-binding</keyword>
<dbReference type="Proteomes" id="UP001318760">
    <property type="component" value="Unassembled WGS sequence"/>
</dbReference>
<dbReference type="EMBL" id="LIWG01000004">
    <property type="protein sequence ID" value="MBE3608010.1"/>
    <property type="molecule type" value="Genomic_DNA"/>
</dbReference>
<comment type="similarity">
    <text evidence="2 4">Belongs to the MoeA family.</text>
</comment>
<accession>A0AAW3ZY39</accession>
<reference evidence="6 9" key="2">
    <citation type="submission" date="2020-10" db="EMBL/GenBank/DDBJ databases">
        <title>Campylobacter californiensis sp. nov. isolated from cattle and feral swine in California.</title>
        <authorList>
            <person name="Miller W.G."/>
        </authorList>
    </citation>
    <scope>NUCLEOTIDE SEQUENCE [LARGE SCALE GENOMIC DNA]</scope>
    <source>
        <strain evidence="6 9">RM12919</strain>
    </source>
</reference>
<evidence type="ECO:0000256" key="3">
    <source>
        <dbReference type="ARBA" id="ARBA00047317"/>
    </source>
</evidence>
<evidence type="ECO:0000313" key="8">
    <source>
        <dbReference type="Proteomes" id="UP000650616"/>
    </source>
</evidence>
<gene>
    <name evidence="6" type="ORF">CCAL12919_02410</name>
    <name evidence="7" type="ORF">CCAL9337_04595</name>
</gene>
<keyword evidence="4" id="KW-0808">Transferase</keyword>
<dbReference type="InterPro" id="IPR036135">
    <property type="entry name" value="MoeA_linker/N_sf"/>
</dbReference>
<evidence type="ECO:0000256" key="4">
    <source>
        <dbReference type="RuleBase" id="RU365090"/>
    </source>
</evidence>
<dbReference type="GO" id="GO:0046872">
    <property type="term" value="F:metal ion binding"/>
    <property type="evidence" value="ECO:0007669"/>
    <property type="project" value="UniProtKB-UniRule"/>
</dbReference>
<evidence type="ECO:0000313" key="6">
    <source>
        <dbReference type="EMBL" id="MBE2985991.1"/>
    </source>
</evidence>
<dbReference type="GO" id="GO:0006777">
    <property type="term" value="P:Mo-molybdopterin cofactor biosynthetic process"/>
    <property type="evidence" value="ECO:0007669"/>
    <property type="project" value="UniProtKB-UniRule"/>
</dbReference>
<dbReference type="EC" id="2.10.1.1" evidence="4"/>
<keyword evidence="4" id="KW-0460">Magnesium</keyword>
<evidence type="ECO:0000256" key="1">
    <source>
        <dbReference type="ARBA" id="ARBA00002901"/>
    </source>
</evidence>
<dbReference type="EMBL" id="JADBHS010000003">
    <property type="protein sequence ID" value="MBE2985991.1"/>
    <property type="molecule type" value="Genomic_DNA"/>
</dbReference>
<dbReference type="Gene3D" id="2.170.190.11">
    <property type="entry name" value="Molybdopterin biosynthesis moea protein, domain 3"/>
    <property type="match status" value="1"/>
</dbReference>
<dbReference type="InterPro" id="IPR005110">
    <property type="entry name" value="MoeA_linker/N"/>
</dbReference>
<comment type="pathway">
    <text evidence="4">Cofactor biosynthesis; molybdopterin biosynthesis.</text>
</comment>
<dbReference type="CDD" id="cd00887">
    <property type="entry name" value="MoeA"/>
    <property type="match status" value="1"/>
</dbReference>
<dbReference type="Gene3D" id="3.90.105.10">
    <property type="entry name" value="Molybdopterin biosynthesis moea protein, domain 2"/>
    <property type="match status" value="1"/>
</dbReference>
<name>A0AAW3ZY39_9BACT</name>
<feature type="domain" description="MoaB/Mog" evidence="5">
    <location>
        <begin position="172"/>
        <end position="309"/>
    </location>
</feature>
<dbReference type="InterPro" id="IPR036425">
    <property type="entry name" value="MoaB/Mog-like_dom_sf"/>
</dbReference>
<keyword evidence="4" id="KW-0501">Molybdenum cofactor biosynthesis</keyword>
<comment type="function">
    <text evidence="1 4">Catalyzes the insertion of molybdate into adenylated molybdopterin with the concomitant release of AMP.</text>
</comment>
<dbReference type="Gene3D" id="3.40.980.10">
    <property type="entry name" value="MoaB/Mog-like domain"/>
    <property type="match status" value="1"/>
</dbReference>
<keyword evidence="8" id="KW-1185">Reference proteome</keyword>
<dbReference type="AlphaFoldDB" id="A0AAW3ZY39"/>
<evidence type="ECO:0000313" key="7">
    <source>
        <dbReference type="EMBL" id="MBE3608010.1"/>
    </source>
</evidence>
<dbReference type="SUPFAM" id="SSF63867">
    <property type="entry name" value="MoeA C-terminal domain-like"/>
    <property type="match status" value="1"/>
</dbReference>
<dbReference type="SUPFAM" id="SSF53218">
    <property type="entry name" value="Molybdenum cofactor biosynthesis proteins"/>
    <property type="match status" value="1"/>
</dbReference>
<evidence type="ECO:0000313" key="9">
    <source>
        <dbReference type="Proteomes" id="UP001318760"/>
    </source>
</evidence>
<keyword evidence="4" id="KW-0500">Molybdenum</keyword>
<dbReference type="InterPro" id="IPR038987">
    <property type="entry name" value="MoeA-like"/>
</dbReference>
<dbReference type="GO" id="GO:0005829">
    <property type="term" value="C:cytosol"/>
    <property type="evidence" value="ECO:0007669"/>
    <property type="project" value="TreeGrafter"/>
</dbReference>
<evidence type="ECO:0000256" key="2">
    <source>
        <dbReference type="ARBA" id="ARBA00010763"/>
    </source>
</evidence>
<dbReference type="PANTHER" id="PTHR10192">
    <property type="entry name" value="MOLYBDOPTERIN BIOSYNTHESIS PROTEIN"/>
    <property type="match status" value="1"/>
</dbReference>